<accession>A0A6B8M3F5</accession>
<dbReference type="RefSeq" id="WP_154419695.1">
    <property type="nucleotide sequence ID" value="NZ_CP044331.1"/>
</dbReference>
<evidence type="ECO:0000256" key="1">
    <source>
        <dbReference type="SAM" id="SignalP"/>
    </source>
</evidence>
<dbReference type="KEGG" id="mpar:F7D14_04945"/>
<sequence>MRKRLLASLIVCVALLTQLGASLSDAAAARGYVRCHMAVAASASVSAVESAAEKAAPAGVPAGAPAPHDHASCALCQLGLAAIDAHAPVLPARSIKPYWRVARIAVDAPPLLSVFNRSGPARAPPSRA</sequence>
<evidence type="ECO:0000313" key="2">
    <source>
        <dbReference type="EMBL" id="QGM96885.1"/>
    </source>
</evidence>
<organism evidence="2 3">
    <name type="scientific">Methylocystis parvus</name>
    <dbReference type="NCBI Taxonomy" id="134"/>
    <lineage>
        <taxon>Bacteria</taxon>
        <taxon>Pseudomonadati</taxon>
        <taxon>Pseudomonadota</taxon>
        <taxon>Alphaproteobacteria</taxon>
        <taxon>Hyphomicrobiales</taxon>
        <taxon>Methylocystaceae</taxon>
        <taxon>Methylocystis</taxon>
    </lineage>
</organism>
<evidence type="ECO:0000313" key="3">
    <source>
        <dbReference type="Proteomes" id="UP000422569"/>
    </source>
</evidence>
<reference evidence="2 3" key="1">
    <citation type="submission" date="2019-09" db="EMBL/GenBank/DDBJ databases">
        <title>Isolation and complete genome sequencing of Methylocystis species.</title>
        <authorList>
            <person name="Rumah B.L."/>
            <person name="Stead C.E."/>
            <person name="Stevens B.C."/>
            <person name="Minton N.P."/>
            <person name="Grosse-Honebrink A."/>
            <person name="Zhang Y."/>
        </authorList>
    </citation>
    <scope>NUCLEOTIDE SEQUENCE [LARGE SCALE GENOMIC DNA]</scope>
    <source>
        <strain evidence="2 3">BRCS2</strain>
    </source>
</reference>
<keyword evidence="1" id="KW-0732">Signal</keyword>
<dbReference type="AlphaFoldDB" id="A0A6B8M3F5"/>
<dbReference type="Proteomes" id="UP000422569">
    <property type="component" value="Chromosome"/>
</dbReference>
<keyword evidence="3" id="KW-1185">Reference proteome</keyword>
<gene>
    <name evidence="2" type="ORF">F7D14_04945</name>
</gene>
<protein>
    <recommendedName>
        <fullName evidence="4">DUF2946 domain-containing protein</fullName>
    </recommendedName>
</protein>
<feature type="chain" id="PRO_5025637421" description="DUF2946 domain-containing protein" evidence="1">
    <location>
        <begin position="27"/>
        <end position="128"/>
    </location>
</feature>
<evidence type="ECO:0008006" key="4">
    <source>
        <dbReference type="Google" id="ProtNLM"/>
    </source>
</evidence>
<dbReference type="EMBL" id="CP044331">
    <property type="protein sequence ID" value="QGM96885.1"/>
    <property type="molecule type" value="Genomic_DNA"/>
</dbReference>
<proteinExistence type="predicted"/>
<feature type="signal peptide" evidence="1">
    <location>
        <begin position="1"/>
        <end position="26"/>
    </location>
</feature>
<name>A0A6B8M3F5_9HYPH</name>